<evidence type="ECO:0000313" key="3">
    <source>
        <dbReference type="EMBL" id="KAL0405623.1"/>
    </source>
</evidence>
<dbReference type="AlphaFoldDB" id="A0AAW2TM70"/>
<feature type="domain" description="Retrotransposon gag" evidence="2">
    <location>
        <begin position="117"/>
        <end position="190"/>
    </location>
</feature>
<dbReference type="PANTHER" id="PTHR15503">
    <property type="entry name" value="LDOC1 RELATED"/>
    <property type="match status" value="1"/>
</dbReference>
<dbReference type="InterPro" id="IPR032567">
    <property type="entry name" value="RTL1-rel"/>
</dbReference>
<dbReference type="InterPro" id="IPR043502">
    <property type="entry name" value="DNA/RNA_pol_sf"/>
</dbReference>
<proteinExistence type="predicted"/>
<feature type="region of interest" description="Disordered" evidence="1">
    <location>
        <begin position="300"/>
        <end position="329"/>
    </location>
</feature>
<accession>A0AAW2TM70</accession>
<evidence type="ECO:0000256" key="1">
    <source>
        <dbReference type="SAM" id="MobiDB-lite"/>
    </source>
</evidence>
<comment type="caution">
    <text evidence="3">The sequence shown here is derived from an EMBL/GenBank/DDBJ whole genome shotgun (WGS) entry which is preliminary data.</text>
</comment>
<dbReference type="InterPro" id="IPR005162">
    <property type="entry name" value="Retrotrans_gag_dom"/>
</dbReference>
<dbReference type="Pfam" id="PF03732">
    <property type="entry name" value="Retrotrans_gag"/>
    <property type="match status" value="1"/>
</dbReference>
<evidence type="ECO:0000259" key="2">
    <source>
        <dbReference type="Pfam" id="PF03732"/>
    </source>
</evidence>
<dbReference type="CDD" id="cd00303">
    <property type="entry name" value="retropepsin_like"/>
    <property type="match status" value="1"/>
</dbReference>
<dbReference type="PANTHER" id="PTHR15503:SF45">
    <property type="entry name" value="RNA-DIRECTED DNA POLYMERASE HOMOLOG"/>
    <property type="match status" value="1"/>
</dbReference>
<gene>
    <name evidence="3" type="ORF">Slati_3876200</name>
</gene>
<dbReference type="Gene3D" id="2.40.70.10">
    <property type="entry name" value="Acid Proteases"/>
    <property type="match status" value="1"/>
</dbReference>
<dbReference type="EMBL" id="JACGWN010000014">
    <property type="protein sequence ID" value="KAL0405623.1"/>
    <property type="molecule type" value="Genomic_DNA"/>
</dbReference>
<sequence length="564" mass="62292">MASQGGVDIDREGVGVDAPIPPGGAPAVGLPPEFAQILQMALQAQAQAQFLAQTYAPIPAPAPAVATIDRNYERIRKMGAIEFEGTLDPEIAERWWEKVKNVLNLVDCTRENRLKYVISLFVENALIWWGSVKRAYEQKEITWAEFQREFDDKYRRKMYQDKKRMEILNLVQGDDQMVAKYELRFVALAKSGVRITNFKTLVESAVRLEETVIEEKKKEEKKIKLAYKVGESSRSTKRGTGRSFSAGGGNFSRGGPTFWGNSGPRFSGPVGFNRGSIEASSFTMPSIGSDPEFRWKCIQGDPKSKIGNSGRGAERSRDIDRGRGTGNRDGDHIIGGSTIFLFDIEAYVLIDPGSMHSYISSELASKIPDENSPLGYNLMVYLPVGGGMVVNSVRKGSLVRIGDVTLSVDLVVMDLKEFDPKVVFVGERQVVPVCVISTTEARRLMLEGYEAYLAHVIDAEKVNPTLEEIPVVRDFPEVFPDDLPGLPPHREVDFMKETLPGVATSSIAPYRMAPMELHVISGDGVMPDPAKVKAIMEWRVPKNANEVKSFLGPGIIGDSSRASP</sequence>
<reference evidence="3" key="2">
    <citation type="journal article" date="2024" name="Plant">
        <title>Genomic evolution and insights into agronomic trait innovations of Sesamum species.</title>
        <authorList>
            <person name="Miao H."/>
            <person name="Wang L."/>
            <person name="Qu L."/>
            <person name="Liu H."/>
            <person name="Sun Y."/>
            <person name="Le M."/>
            <person name="Wang Q."/>
            <person name="Wei S."/>
            <person name="Zheng Y."/>
            <person name="Lin W."/>
            <person name="Duan Y."/>
            <person name="Cao H."/>
            <person name="Xiong S."/>
            <person name="Wang X."/>
            <person name="Wei L."/>
            <person name="Li C."/>
            <person name="Ma Q."/>
            <person name="Ju M."/>
            <person name="Zhao R."/>
            <person name="Li G."/>
            <person name="Mu C."/>
            <person name="Tian Q."/>
            <person name="Mei H."/>
            <person name="Zhang T."/>
            <person name="Gao T."/>
            <person name="Zhang H."/>
        </authorList>
    </citation>
    <scope>NUCLEOTIDE SEQUENCE</scope>
    <source>
        <strain evidence="3">KEN1</strain>
    </source>
</reference>
<reference evidence="3" key="1">
    <citation type="submission" date="2020-06" db="EMBL/GenBank/DDBJ databases">
        <authorList>
            <person name="Li T."/>
            <person name="Hu X."/>
            <person name="Zhang T."/>
            <person name="Song X."/>
            <person name="Zhang H."/>
            <person name="Dai N."/>
            <person name="Sheng W."/>
            <person name="Hou X."/>
            <person name="Wei L."/>
        </authorList>
    </citation>
    <scope>NUCLEOTIDE SEQUENCE</scope>
    <source>
        <strain evidence="3">KEN1</strain>
        <tissue evidence="3">Leaf</tissue>
    </source>
</reference>
<organism evidence="3">
    <name type="scientific">Sesamum latifolium</name>
    <dbReference type="NCBI Taxonomy" id="2727402"/>
    <lineage>
        <taxon>Eukaryota</taxon>
        <taxon>Viridiplantae</taxon>
        <taxon>Streptophyta</taxon>
        <taxon>Embryophyta</taxon>
        <taxon>Tracheophyta</taxon>
        <taxon>Spermatophyta</taxon>
        <taxon>Magnoliopsida</taxon>
        <taxon>eudicotyledons</taxon>
        <taxon>Gunneridae</taxon>
        <taxon>Pentapetalae</taxon>
        <taxon>asterids</taxon>
        <taxon>lamiids</taxon>
        <taxon>Lamiales</taxon>
        <taxon>Pedaliaceae</taxon>
        <taxon>Sesamum</taxon>
    </lineage>
</organism>
<dbReference type="SUPFAM" id="SSF56672">
    <property type="entry name" value="DNA/RNA polymerases"/>
    <property type="match status" value="1"/>
</dbReference>
<name>A0AAW2TM70_9LAMI</name>
<protein>
    <recommendedName>
        <fullName evidence="2">Retrotransposon gag domain-containing protein</fullName>
    </recommendedName>
</protein>
<feature type="compositionally biased region" description="Basic and acidic residues" evidence="1">
    <location>
        <begin position="312"/>
        <end position="329"/>
    </location>
</feature>
<dbReference type="InterPro" id="IPR021109">
    <property type="entry name" value="Peptidase_aspartic_dom_sf"/>
</dbReference>
<dbReference type="Pfam" id="PF08284">
    <property type="entry name" value="RVP_2"/>
    <property type="match status" value="1"/>
</dbReference>